<dbReference type="InterPro" id="IPR018060">
    <property type="entry name" value="HTH_AraC"/>
</dbReference>
<evidence type="ECO:0000259" key="4">
    <source>
        <dbReference type="PROSITE" id="PS01124"/>
    </source>
</evidence>
<evidence type="ECO:0000313" key="6">
    <source>
        <dbReference type="Proteomes" id="UP000240708"/>
    </source>
</evidence>
<keyword evidence="1" id="KW-0805">Transcription regulation</keyword>
<evidence type="ECO:0000256" key="3">
    <source>
        <dbReference type="ARBA" id="ARBA00023163"/>
    </source>
</evidence>
<dbReference type="InterPro" id="IPR046532">
    <property type="entry name" value="DUF6597"/>
</dbReference>
<dbReference type="PROSITE" id="PS01124">
    <property type="entry name" value="HTH_ARAC_FAMILY_2"/>
    <property type="match status" value="1"/>
</dbReference>
<dbReference type="SMART" id="SM00342">
    <property type="entry name" value="HTH_ARAC"/>
    <property type="match status" value="1"/>
</dbReference>
<sequence>MTGKNYIPTEKIADFVDSILVVENNDVKKPFSLPLFANGKPTLLFQTTKGTIKSSSNYLTLFGQTILPEQITFAENFTLIAFFFKPFALTTLFGFSAQDLTDNPINLNLIQPPNASLLQEKLLNSKTVDEMVAILDDFIFTLTTKIKTDNKLIKYATNLIAENPSKEILKKVQDELYVTERTFQRMFEDKVGLSPNQYRRIAQFNSAFQQLNQHQFKLFSDIAFNNVYADQSHFIRAFKEFTNMTPKEYLKLGKGE</sequence>
<protein>
    <submittedName>
        <fullName evidence="5">AraC-like DNA-binding protein</fullName>
    </submittedName>
</protein>
<organism evidence="5 6">
    <name type="scientific">Cecembia rubra</name>
    <dbReference type="NCBI Taxonomy" id="1485585"/>
    <lineage>
        <taxon>Bacteria</taxon>
        <taxon>Pseudomonadati</taxon>
        <taxon>Bacteroidota</taxon>
        <taxon>Cytophagia</taxon>
        <taxon>Cytophagales</taxon>
        <taxon>Cyclobacteriaceae</taxon>
        <taxon>Cecembia</taxon>
    </lineage>
</organism>
<dbReference type="InterPro" id="IPR050204">
    <property type="entry name" value="AraC_XylS_family_regulators"/>
</dbReference>
<accession>A0A2P8E1N1</accession>
<name>A0A2P8E1N1_9BACT</name>
<dbReference type="GO" id="GO:0043565">
    <property type="term" value="F:sequence-specific DNA binding"/>
    <property type="evidence" value="ECO:0007669"/>
    <property type="project" value="InterPro"/>
</dbReference>
<dbReference type="GO" id="GO:0003700">
    <property type="term" value="F:DNA-binding transcription factor activity"/>
    <property type="evidence" value="ECO:0007669"/>
    <property type="project" value="InterPro"/>
</dbReference>
<dbReference type="PANTHER" id="PTHR46796">
    <property type="entry name" value="HTH-TYPE TRANSCRIPTIONAL ACTIVATOR RHAS-RELATED"/>
    <property type="match status" value="1"/>
</dbReference>
<dbReference type="InterPro" id="IPR009057">
    <property type="entry name" value="Homeodomain-like_sf"/>
</dbReference>
<proteinExistence type="predicted"/>
<dbReference type="Proteomes" id="UP000240708">
    <property type="component" value="Unassembled WGS sequence"/>
</dbReference>
<dbReference type="EMBL" id="PYGF01000007">
    <property type="protein sequence ID" value="PSL03383.1"/>
    <property type="molecule type" value="Genomic_DNA"/>
</dbReference>
<dbReference type="Pfam" id="PF12833">
    <property type="entry name" value="HTH_18"/>
    <property type="match status" value="1"/>
</dbReference>
<dbReference type="SUPFAM" id="SSF46689">
    <property type="entry name" value="Homeodomain-like"/>
    <property type="match status" value="1"/>
</dbReference>
<evidence type="ECO:0000256" key="1">
    <source>
        <dbReference type="ARBA" id="ARBA00023015"/>
    </source>
</evidence>
<evidence type="ECO:0000256" key="2">
    <source>
        <dbReference type="ARBA" id="ARBA00023125"/>
    </source>
</evidence>
<dbReference type="Pfam" id="PF20240">
    <property type="entry name" value="DUF6597"/>
    <property type="match status" value="1"/>
</dbReference>
<keyword evidence="6" id="KW-1185">Reference proteome</keyword>
<feature type="domain" description="HTH araC/xylS-type" evidence="4">
    <location>
        <begin position="150"/>
        <end position="252"/>
    </location>
</feature>
<dbReference type="PANTHER" id="PTHR46796:SF13">
    <property type="entry name" value="HTH-TYPE TRANSCRIPTIONAL ACTIVATOR RHAS"/>
    <property type="match status" value="1"/>
</dbReference>
<dbReference type="RefSeq" id="WP_106567900.1">
    <property type="nucleotide sequence ID" value="NZ_PYGF01000007.1"/>
</dbReference>
<dbReference type="OrthoDB" id="635259at2"/>
<keyword evidence="3" id="KW-0804">Transcription</keyword>
<comment type="caution">
    <text evidence="5">The sequence shown here is derived from an EMBL/GenBank/DDBJ whole genome shotgun (WGS) entry which is preliminary data.</text>
</comment>
<keyword evidence="2 5" id="KW-0238">DNA-binding</keyword>
<reference evidence="5 6" key="1">
    <citation type="submission" date="2018-03" db="EMBL/GenBank/DDBJ databases">
        <title>Genomic Encyclopedia of Archaeal and Bacterial Type Strains, Phase II (KMG-II): from individual species to whole genera.</title>
        <authorList>
            <person name="Goeker M."/>
        </authorList>
    </citation>
    <scope>NUCLEOTIDE SEQUENCE [LARGE SCALE GENOMIC DNA]</scope>
    <source>
        <strain evidence="5 6">DSM 28057</strain>
    </source>
</reference>
<evidence type="ECO:0000313" key="5">
    <source>
        <dbReference type="EMBL" id="PSL03383.1"/>
    </source>
</evidence>
<dbReference type="AlphaFoldDB" id="A0A2P8E1N1"/>
<gene>
    <name evidence="5" type="ORF">CLV48_107101</name>
</gene>
<dbReference type="Gene3D" id="1.10.10.60">
    <property type="entry name" value="Homeodomain-like"/>
    <property type="match status" value="1"/>
</dbReference>